<gene>
    <name evidence="1" type="ORF">BSZ37_19285</name>
</gene>
<comment type="caution">
    <text evidence="1">The sequence shown here is derived from an EMBL/GenBank/DDBJ whole genome shotgun (WGS) entry which is preliminary data.</text>
</comment>
<dbReference type="AlphaFoldDB" id="A0A271J4Q2"/>
<dbReference type="InterPro" id="IPR023198">
    <property type="entry name" value="PGP-like_dom2"/>
</dbReference>
<dbReference type="InterPro" id="IPR051806">
    <property type="entry name" value="HAD-like_SPP"/>
</dbReference>
<dbReference type="InterPro" id="IPR006439">
    <property type="entry name" value="HAD-SF_hydro_IA"/>
</dbReference>
<dbReference type="Gene3D" id="3.40.50.1000">
    <property type="entry name" value="HAD superfamily/HAD-like"/>
    <property type="match status" value="1"/>
</dbReference>
<dbReference type="SUPFAM" id="SSF56784">
    <property type="entry name" value="HAD-like"/>
    <property type="match status" value="1"/>
</dbReference>
<evidence type="ECO:0000313" key="2">
    <source>
        <dbReference type="Proteomes" id="UP000216339"/>
    </source>
</evidence>
<dbReference type="NCBIfam" id="TIGR01509">
    <property type="entry name" value="HAD-SF-IA-v3"/>
    <property type="match status" value="1"/>
</dbReference>
<dbReference type="PANTHER" id="PTHR43481:SF4">
    <property type="entry name" value="GLYCEROL-1-PHOSPHATE PHOSPHOHYDROLASE 1-RELATED"/>
    <property type="match status" value="1"/>
</dbReference>
<dbReference type="PANTHER" id="PTHR43481">
    <property type="entry name" value="FRUCTOSE-1-PHOSPHATE PHOSPHATASE"/>
    <property type="match status" value="1"/>
</dbReference>
<dbReference type="InterPro" id="IPR023214">
    <property type="entry name" value="HAD_sf"/>
</dbReference>
<dbReference type="GO" id="GO:0050308">
    <property type="term" value="F:sugar-phosphatase activity"/>
    <property type="evidence" value="ECO:0007669"/>
    <property type="project" value="TreeGrafter"/>
</dbReference>
<dbReference type="PRINTS" id="PR00413">
    <property type="entry name" value="HADHALOGNASE"/>
</dbReference>
<dbReference type="SFLD" id="SFLDS00003">
    <property type="entry name" value="Haloacid_Dehalogenase"/>
    <property type="match status" value="1"/>
</dbReference>
<dbReference type="RefSeq" id="WP_095512094.1">
    <property type="nucleotide sequence ID" value="NZ_MQWD01000001.1"/>
</dbReference>
<dbReference type="SFLD" id="SFLDG01129">
    <property type="entry name" value="C1.5:_HAD__Beta-PGM__Phosphata"/>
    <property type="match status" value="1"/>
</dbReference>
<proteinExistence type="predicted"/>
<reference evidence="1 2" key="1">
    <citation type="submission" date="2016-11" db="EMBL/GenBank/DDBJ databases">
        <title>Study of marine rhodopsin-containing bacteria.</title>
        <authorList>
            <person name="Yoshizawa S."/>
            <person name="Kumagai Y."/>
            <person name="Kogure K."/>
        </authorList>
    </citation>
    <scope>NUCLEOTIDE SEQUENCE [LARGE SCALE GENOMIC DNA]</scope>
    <source>
        <strain evidence="1 2">SAORIC-28</strain>
    </source>
</reference>
<dbReference type="Proteomes" id="UP000216339">
    <property type="component" value="Unassembled WGS sequence"/>
</dbReference>
<dbReference type="OrthoDB" id="9797743at2"/>
<name>A0A271J4Q2_9BACT</name>
<evidence type="ECO:0008006" key="3">
    <source>
        <dbReference type="Google" id="ProtNLM"/>
    </source>
</evidence>
<dbReference type="Gene3D" id="1.10.150.240">
    <property type="entry name" value="Putative phosphatase, domain 2"/>
    <property type="match status" value="1"/>
</dbReference>
<evidence type="ECO:0000313" key="1">
    <source>
        <dbReference type="EMBL" id="PAP78413.1"/>
    </source>
</evidence>
<sequence length="242" mass="25640">MLDLLAFDLDGTLADTESLKGQSYGWAAHQLRPDIDPADVEAAYVPYIGGGRETIAAGLLDHFDLAEAARAHDPSVEPWKSFVTLRLGRYRGMLRDPDLVRRHALPAALAVVETAHRMAHATAIVTTTDRANAWPVLDALGLGDAFDTVVTSDDVEAHKPDPCGYELALGHVGADPARSLAIEDSPTGARAAVAAGLTVLAVPTEFTRAGLLDLVRDGVLPADGLVEPEDLAEAVRRRAEAA</sequence>
<dbReference type="Pfam" id="PF00702">
    <property type="entry name" value="Hydrolase"/>
    <property type="match status" value="1"/>
</dbReference>
<keyword evidence="2" id="KW-1185">Reference proteome</keyword>
<dbReference type="EMBL" id="MQWD01000001">
    <property type="protein sequence ID" value="PAP78413.1"/>
    <property type="molecule type" value="Genomic_DNA"/>
</dbReference>
<organism evidence="1 2">
    <name type="scientific">Rubrivirga marina</name>
    <dbReference type="NCBI Taxonomy" id="1196024"/>
    <lineage>
        <taxon>Bacteria</taxon>
        <taxon>Pseudomonadati</taxon>
        <taxon>Rhodothermota</taxon>
        <taxon>Rhodothermia</taxon>
        <taxon>Rhodothermales</taxon>
        <taxon>Rubricoccaceae</taxon>
        <taxon>Rubrivirga</taxon>
    </lineage>
</organism>
<protein>
    <recommendedName>
        <fullName evidence="3">Haloacid dehalogenase</fullName>
    </recommendedName>
</protein>
<accession>A0A271J4Q2</accession>
<dbReference type="InterPro" id="IPR036412">
    <property type="entry name" value="HAD-like_sf"/>
</dbReference>